<evidence type="ECO:0000256" key="2">
    <source>
        <dbReference type="ARBA" id="ARBA00022448"/>
    </source>
</evidence>
<keyword evidence="4" id="KW-0029">Amino-acid transport</keyword>
<dbReference type="InterPro" id="IPR028082">
    <property type="entry name" value="Peripla_BP_I"/>
</dbReference>
<reference evidence="7" key="1">
    <citation type="submission" date="2010-03" db="EMBL/GenBank/DDBJ databases">
        <title>Complete sequence of Mobiluncus curtisii ATCC 43063.</title>
        <authorList>
            <person name="Muzny D."/>
            <person name="Qin X."/>
            <person name="Deng J."/>
            <person name="Jiang H."/>
            <person name="Liu Y."/>
            <person name="Qu J."/>
            <person name="Song X.-Z."/>
            <person name="Zhang L."/>
            <person name="Thornton R."/>
            <person name="Coyle M."/>
            <person name="Francisco L."/>
            <person name="Jackson L."/>
            <person name="Javaid M."/>
            <person name="Korchina V."/>
            <person name="Kovar C."/>
            <person name="Mata R."/>
            <person name="Mathew T."/>
            <person name="Ngo R."/>
            <person name="Nguyen L."/>
            <person name="Nguyen N."/>
            <person name="Okwuonu G."/>
            <person name="Ongeri F."/>
            <person name="Pham C."/>
            <person name="Simmons D."/>
            <person name="Wilczek-Boney K."/>
            <person name="Hale W."/>
            <person name="Jakkamsetti A."/>
            <person name="Pham P."/>
            <person name="Ruth R."/>
            <person name="San Lucas F."/>
            <person name="Warren J."/>
            <person name="Zhang J."/>
            <person name="Zhao Z."/>
            <person name="Zhou C."/>
            <person name="Zhu D."/>
            <person name="Lee S."/>
            <person name="Bess C."/>
            <person name="Blankenburg K."/>
            <person name="Forbes L."/>
            <person name="Fu Q."/>
            <person name="Gubbala S."/>
            <person name="Hirani K."/>
            <person name="Jayaseelan J.C."/>
            <person name="Lara F."/>
            <person name="Munidasa M."/>
            <person name="Palculict T."/>
            <person name="Patil S."/>
            <person name="Pu L.-L."/>
            <person name="Saada N."/>
            <person name="Tang L."/>
            <person name="Weissenberger G."/>
            <person name="Zhu Y."/>
            <person name="Hemphill L."/>
            <person name="Shang Y."/>
            <person name="Youmans B."/>
            <person name="Ayvaz T."/>
            <person name="Ross M."/>
            <person name="Santibanez J."/>
            <person name="Aqrawi P."/>
            <person name="Gross S."/>
            <person name="Joshi V."/>
            <person name="Fowler G."/>
            <person name="Nazareth L."/>
            <person name="Reid J."/>
            <person name="Worley K."/>
            <person name="Petrosino J."/>
            <person name="Highlander S."/>
            <person name="Gibbs R."/>
            <person name="Gibbs R."/>
        </authorList>
    </citation>
    <scope>NUCLEOTIDE SEQUENCE [LARGE SCALE GENOMIC DNA]</scope>
    <source>
        <strain evidence="7">ATCC 43553</strain>
    </source>
</reference>
<protein>
    <submittedName>
        <fullName evidence="6">Receptor family ligand-binding protein</fullName>
    </submittedName>
</protein>
<dbReference type="PANTHER" id="PTHR47151:SF3">
    <property type="entry name" value="LEUCINE-SPECIFIC-BINDING PROTEIN"/>
    <property type="match status" value="1"/>
</dbReference>
<dbReference type="Pfam" id="PF13458">
    <property type="entry name" value="Peripla_BP_6"/>
    <property type="match status" value="1"/>
</dbReference>
<dbReference type="SUPFAM" id="SSF53822">
    <property type="entry name" value="Periplasmic binding protein-like I"/>
    <property type="match status" value="1"/>
</dbReference>
<proteinExistence type="inferred from homology"/>
<dbReference type="InterPro" id="IPR000709">
    <property type="entry name" value="Leu_Ile_Val-bd"/>
</dbReference>
<accession>D4XDK8</accession>
<dbReference type="Gene3D" id="3.40.50.2300">
    <property type="match status" value="2"/>
</dbReference>
<comment type="caution">
    <text evidence="6">The sequence shown here is derived from an EMBL/GenBank/DDBJ whole genome shotgun (WGS) entry which is preliminary data.</text>
</comment>
<dbReference type="PRINTS" id="PR00337">
    <property type="entry name" value="LEUILEVALBP"/>
</dbReference>
<comment type="similarity">
    <text evidence="1">Belongs to the leucine-binding protein family.</text>
</comment>
<feature type="domain" description="Leucine-binding protein" evidence="5">
    <location>
        <begin position="74"/>
        <end position="413"/>
    </location>
</feature>
<name>D4XDK8_9BURK</name>
<organism evidence="6 7">
    <name type="scientific">Achromobacter piechaudii ATCC 43553</name>
    <dbReference type="NCBI Taxonomy" id="742159"/>
    <lineage>
        <taxon>Bacteria</taxon>
        <taxon>Pseudomonadati</taxon>
        <taxon>Pseudomonadota</taxon>
        <taxon>Betaproteobacteria</taxon>
        <taxon>Burkholderiales</taxon>
        <taxon>Alcaligenaceae</taxon>
        <taxon>Achromobacter</taxon>
    </lineage>
</organism>
<keyword evidence="2" id="KW-0813">Transport</keyword>
<gene>
    <name evidence="6" type="primary">braC</name>
    <name evidence="6" type="ORF">HMPREF0004_3555</name>
</gene>
<dbReference type="AlphaFoldDB" id="D4XDK8"/>
<sequence>MAACFQNTAHTVFLPKKPATRDADYGEPTRQSVSIRAAQNLAGELRMKFMNRLTPVAMALGALALAGAAHAADTIKIGIPQPMTGPNTQYGDQIQAGALTAIETINAKGGVKGKKLEPILIDDGCEPKQAVPAANRVVNSGAKFAVAHACSGVTVAAVKVYEEEGIVGITPGATSPLVTDTIKPHFFFRTIGRDDQQGPYAAAYIAKTLKPQKVAVLHDKQTYGSGVATQVKDALAKQNVNVALFEGINVGDSDYSAIITKLKSAGVDLVYFGGYHPELGLLLRQSREQGLKVQFMGPEGTANQDLVAIAGPAIDGLLVTLPADFTKLPGNESIVKAFKDAKRDPDGAFQMPAYAAVQILADSINAVGEDPAKVADYMHKTTFNTGIGKVEYDAKGDLKNFEFAVYKWDKDGKKTQL</sequence>
<dbReference type="InterPro" id="IPR028081">
    <property type="entry name" value="Leu-bd"/>
</dbReference>
<dbReference type="GO" id="GO:0006865">
    <property type="term" value="P:amino acid transport"/>
    <property type="evidence" value="ECO:0007669"/>
    <property type="project" value="UniProtKB-KW"/>
</dbReference>
<evidence type="ECO:0000313" key="6">
    <source>
        <dbReference type="EMBL" id="EFF75080.1"/>
    </source>
</evidence>
<dbReference type="HOGENOM" id="CLU_027128_6_0_4"/>
<dbReference type="PANTHER" id="PTHR47151">
    <property type="entry name" value="LEU/ILE/VAL-BINDING ABC TRANSPORTER SUBUNIT"/>
    <property type="match status" value="1"/>
</dbReference>
<evidence type="ECO:0000256" key="1">
    <source>
        <dbReference type="ARBA" id="ARBA00010062"/>
    </source>
</evidence>
<dbReference type="Proteomes" id="UP000004510">
    <property type="component" value="Unassembled WGS sequence"/>
</dbReference>
<evidence type="ECO:0000256" key="3">
    <source>
        <dbReference type="ARBA" id="ARBA00022729"/>
    </source>
</evidence>
<dbReference type="NCBIfam" id="NF011933">
    <property type="entry name" value="PRK15404.1"/>
    <property type="match status" value="1"/>
</dbReference>
<evidence type="ECO:0000259" key="5">
    <source>
        <dbReference type="Pfam" id="PF13458"/>
    </source>
</evidence>
<keyword evidence="3" id="KW-0732">Signal</keyword>
<evidence type="ECO:0000256" key="4">
    <source>
        <dbReference type="ARBA" id="ARBA00022970"/>
    </source>
</evidence>
<dbReference type="CDD" id="cd06342">
    <property type="entry name" value="PBP1_ABC_LIVBP-like"/>
    <property type="match status" value="1"/>
</dbReference>
<evidence type="ECO:0000313" key="7">
    <source>
        <dbReference type="Proteomes" id="UP000004510"/>
    </source>
</evidence>
<dbReference type="eggNOG" id="COG0683">
    <property type="taxonomic scope" value="Bacteria"/>
</dbReference>
<dbReference type="EMBL" id="ADMS01000079">
    <property type="protein sequence ID" value="EFF75080.1"/>
    <property type="molecule type" value="Genomic_DNA"/>
</dbReference>
<keyword evidence="6" id="KW-0675">Receptor</keyword>
<dbReference type="PATRIC" id="fig|742159.3.peg.4541"/>